<keyword evidence="11" id="KW-1185">Reference proteome</keyword>
<dbReference type="PANTHER" id="PTHR43806">
    <property type="entry name" value="PEPTIDASE S8"/>
    <property type="match status" value="1"/>
</dbReference>
<feature type="region of interest" description="Disordered" evidence="8">
    <location>
        <begin position="93"/>
        <end position="116"/>
    </location>
</feature>
<protein>
    <submittedName>
        <fullName evidence="10">S8 family serine peptidase</fullName>
    </submittedName>
</protein>
<gene>
    <name evidence="10" type="ORF">ACFOKC_00830</name>
</gene>
<keyword evidence="3 6" id="KW-0378">Hydrolase</keyword>
<keyword evidence="4 6" id="KW-0720">Serine protease</keyword>
<dbReference type="InterPro" id="IPR023828">
    <property type="entry name" value="Peptidase_S8_Ser-AS"/>
</dbReference>
<dbReference type="Proteomes" id="UP001595660">
    <property type="component" value="Unassembled WGS sequence"/>
</dbReference>
<dbReference type="PROSITE" id="PS51318">
    <property type="entry name" value="TAT"/>
    <property type="match status" value="1"/>
</dbReference>
<dbReference type="RefSeq" id="WP_232569025.1">
    <property type="nucleotide sequence ID" value="NZ_CP089466.1"/>
</dbReference>
<dbReference type="GO" id="GO:0006508">
    <property type="term" value="P:proteolysis"/>
    <property type="evidence" value="ECO:0007669"/>
    <property type="project" value="UniProtKB-KW"/>
</dbReference>
<dbReference type="InterPro" id="IPR006311">
    <property type="entry name" value="TAT_signal"/>
</dbReference>
<dbReference type="InterPro" id="IPR050131">
    <property type="entry name" value="Peptidase_S8_subtilisin-like"/>
</dbReference>
<evidence type="ECO:0000256" key="4">
    <source>
        <dbReference type="ARBA" id="ARBA00022825"/>
    </source>
</evidence>
<evidence type="ECO:0000256" key="1">
    <source>
        <dbReference type="ARBA" id="ARBA00011073"/>
    </source>
</evidence>
<evidence type="ECO:0000256" key="7">
    <source>
        <dbReference type="RuleBase" id="RU003355"/>
    </source>
</evidence>
<dbReference type="SUPFAM" id="SSF52743">
    <property type="entry name" value="Subtilisin-like"/>
    <property type="match status" value="1"/>
</dbReference>
<dbReference type="Gene3D" id="3.40.50.200">
    <property type="entry name" value="Peptidase S8/S53 domain"/>
    <property type="match status" value="1"/>
</dbReference>
<comment type="caution">
    <text evidence="10">The sequence shown here is derived from an EMBL/GenBank/DDBJ whole genome shotgun (WGS) entry which is preliminary data.</text>
</comment>
<accession>A0ABD5N9W4</accession>
<dbReference type="PRINTS" id="PR00723">
    <property type="entry name" value="SUBTILISIN"/>
</dbReference>
<dbReference type="GO" id="GO:0004252">
    <property type="term" value="F:serine-type endopeptidase activity"/>
    <property type="evidence" value="ECO:0007669"/>
    <property type="project" value="UniProtKB-UniRule"/>
</dbReference>
<dbReference type="InterPro" id="IPR022398">
    <property type="entry name" value="Peptidase_S8_His-AS"/>
</dbReference>
<evidence type="ECO:0000256" key="8">
    <source>
        <dbReference type="SAM" id="MobiDB-lite"/>
    </source>
</evidence>
<keyword evidence="2 6" id="KW-0645">Protease</keyword>
<feature type="domain" description="Peptidase S8/S53" evidence="9">
    <location>
        <begin position="148"/>
        <end position="477"/>
    </location>
</feature>
<proteinExistence type="inferred from homology"/>
<evidence type="ECO:0000256" key="5">
    <source>
        <dbReference type="PIRSR" id="PIRSR615500-1"/>
    </source>
</evidence>
<dbReference type="PANTHER" id="PTHR43806:SF11">
    <property type="entry name" value="CEREVISIN-RELATED"/>
    <property type="match status" value="1"/>
</dbReference>
<feature type="active site" description="Charge relay system" evidence="5 6">
    <location>
        <position position="433"/>
    </location>
</feature>
<sequence>MARFDRRTFLKGTGAALGGLAFGTGAGVASASGDAERFLVDLRQVDRSALPDDATVVHDISEIDALVVRGDPDAVPSGTAVVPDVAVFQDDAGPAAEHAGPSANGADNHNFDGPASNAELQWDKRVQDVENLTDKPGNGRVVHDTTEGEGTRIAVVDSGVYDAHPDLEAVVNEDLSENFTTDGYDFRPNGAGSHGTHVAGTIAATNDNDGEAGGVLGTAPKTEIVALRVFSGVSGATGDTIAALVDAANKGCDAANISLGYPRPYIDPAEYPWLLLVREMYRRAAEYARENDMVIVNSAGNGALDMDREGVLSLPTEVEGIFGVSATGPIGYGWGDKHDDNEEKWLTGNRLEEPTTQPANYTNYGSAVDVSAGGGNYDPEALASGQAKWYYDLVFSTTVTTYYEDGPDEDDTGDKPSEIVDTEPSYGWKAGTSMAAPQVSGAVALVRSLRPDASAAEVEDLIRETASQPEEGERYHGAGHLDLEALVKAASRGA</sequence>
<comment type="similarity">
    <text evidence="1 6 7">Belongs to the peptidase S8 family.</text>
</comment>
<dbReference type="InterPro" id="IPR023827">
    <property type="entry name" value="Peptidase_S8_Asp-AS"/>
</dbReference>
<dbReference type="AlphaFoldDB" id="A0ABD5N9W4"/>
<evidence type="ECO:0000313" key="10">
    <source>
        <dbReference type="EMBL" id="MFC3476260.1"/>
    </source>
</evidence>
<dbReference type="GeneID" id="69117830"/>
<dbReference type="InterPro" id="IPR036852">
    <property type="entry name" value="Peptidase_S8/S53_dom_sf"/>
</dbReference>
<feature type="active site" description="Charge relay system" evidence="5 6">
    <location>
        <position position="194"/>
    </location>
</feature>
<reference evidence="10 11" key="1">
    <citation type="journal article" date="2019" name="Int. J. Syst. Evol. Microbiol.">
        <title>The Global Catalogue of Microorganisms (GCM) 10K type strain sequencing project: providing services to taxonomists for standard genome sequencing and annotation.</title>
        <authorList>
            <consortium name="The Broad Institute Genomics Platform"/>
            <consortium name="The Broad Institute Genome Sequencing Center for Infectious Disease"/>
            <person name="Wu L."/>
            <person name="Ma J."/>
        </authorList>
    </citation>
    <scope>NUCLEOTIDE SEQUENCE [LARGE SCALE GENOMIC DNA]</scope>
    <source>
        <strain evidence="10 11">CGMCC 1.12562</strain>
    </source>
</reference>
<feature type="active site" description="Charge relay system" evidence="5 6">
    <location>
        <position position="157"/>
    </location>
</feature>
<dbReference type="EMBL" id="JBHRWN010000002">
    <property type="protein sequence ID" value="MFC3476260.1"/>
    <property type="molecule type" value="Genomic_DNA"/>
</dbReference>
<dbReference type="PROSITE" id="PS00136">
    <property type="entry name" value="SUBTILASE_ASP"/>
    <property type="match status" value="1"/>
</dbReference>
<dbReference type="Pfam" id="PF00082">
    <property type="entry name" value="Peptidase_S8"/>
    <property type="match status" value="1"/>
</dbReference>
<dbReference type="InterPro" id="IPR015500">
    <property type="entry name" value="Peptidase_S8_subtilisin-rel"/>
</dbReference>
<dbReference type="PROSITE" id="PS51892">
    <property type="entry name" value="SUBTILASE"/>
    <property type="match status" value="1"/>
</dbReference>
<organism evidence="10 11">
    <name type="scientific">Halobacterium litoreum</name>
    <dbReference type="NCBI Taxonomy" id="2039234"/>
    <lineage>
        <taxon>Archaea</taxon>
        <taxon>Methanobacteriati</taxon>
        <taxon>Methanobacteriota</taxon>
        <taxon>Stenosarchaea group</taxon>
        <taxon>Halobacteria</taxon>
        <taxon>Halobacteriales</taxon>
        <taxon>Halobacteriaceae</taxon>
        <taxon>Halobacterium</taxon>
    </lineage>
</organism>
<evidence type="ECO:0000259" key="9">
    <source>
        <dbReference type="Pfam" id="PF00082"/>
    </source>
</evidence>
<dbReference type="PROSITE" id="PS00137">
    <property type="entry name" value="SUBTILASE_HIS"/>
    <property type="match status" value="1"/>
</dbReference>
<evidence type="ECO:0000256" key="2">
    <source>
        <dbReference type="ARBA" id="ARBA00022670"/>
    </source>
</evidence>
<evidence type="ECO:0000256" key="6">
    <source>
        <dbReference type="PROSITE-ProRule" id="PRU01240"/>
    </source>
</evidence>
<evidence type="ECO:0000313" key="11">
    <source>
        <dbReference type="Proteomes" id="UP001595660"/>
    </source>
</evidence>
<dbReference type="PROSITE" id="PS00138">
    <property type="entry name" value="SUBTILASE_SER"/>
    <property type="match status" value="1"/>
</dbReference>
<evidence type="ECO:0000256" key="3">
    <source>
        <dbReference type="ARBA" id="ARBA00022801"/>
    </source>
</evidence>
<name>A0ABD5N9W4_9EURY</name>
<dbReference type="InterPro" id="IPR000209">
    <property type="entry name" value="Peptidase_S8/S53_dom"/>
</dbReference>